<evidence type="ECO:0000256" key="2">
    <source>
        <dbReference type="ARBA" id="ARBA00007357"/>
    </source>
</evidence>
<dbReference type="Pfam" id="PF01431">
    <property type="entry name" value="Peptidase_M13"/>
    <property type="match status" value="1"/>
</dbReference>
<dbReference type="InterPro" id="IPR008753">
    <property type="entry name" value="Peptidase_M13_N"/>
</dbReference>
<dbReference type="PANTHER" id="PTHR11733:SF167">
    <property type="entry name" value="FI17812P1-RELATED"/>
    <property type="match status" value="1"/>
</dbReference>
<evidence type="ECO:0000256" key="3">
    <source>
        <dbReference type="ARBA" id="ARBA00022670"/>
    </source>
</evidence>
<keyword evidence="11" id="KW-1185">Reference proteome</keyword>
<accession>A0ABR9EED0</accession>
<keyword evidence="4" id="KW-0479">Metal-binding</keyword>
<dbReference type="Gene3D" id="3.40.390.10">
    <property type="entry name" value="Collagenase (Catalytic Domain)"/>
    <property type="match status" value="1"/>
</dbReference>
<keyword evidence="5" id="KW-0378">Hydrolase</keyword>
<dbReference type="RefSeq" id="WP_192508459.1">
    <property type="nucleotide sequence ID" value="NZ_AQGV01000012.1"/>
</dbReference>
<dbReference type="InterPro" id="IPR000718">
    <property type="entry name" value="Peptidase_M13"/>
</dbReference>
<dbReference type="PROSITE" id="PS51885">
    <property type="entry name" value="NEPRILYSIN"/>
    <property type="match status" value="1"/>
</dbReference>
<dbReference type="InterPro" id="IPR042089">
    <property type="entry name" value="Peptidase_M13_dom_2"/>
</dbReference>
<dbReference type="EMBL" id="AQGV01000012">
    <property type="protein sequence ID" value="MBE0369309.1"/>
    <property type="molecule type" value="Genomic_DNA"/>
</dbReference>
<dbReference type="Proteomes" id="UP000615755">
    <property type="component" value="Unassembled WGS sequence"/>
</dbReference>
<evidence type="ECO:0000259" key="9">
    <source>
        <dbReference type="Pfam" id="PF05649"/>
    </source>
</evidence>
<comment type="cofactor">
    <cofactor evidence="1">
        <name>Zn(2+)</name>
        <dbReference type="ChEBI" id="CHEBI:29105"/>
    </cofactor>
</comment>
<dbReference type="Pfam" id="PF05649">
    <property type="entry name" value="Peptidase_M13_N"/>
    <property type="match status" value="1"/>
</dbReference>
<evidence type="ECO:0000256" key="1">
    <source>
        <dbReference type="ARBA" id="ARBA00001947"/>
    </source>
</evidence>
<name>A0ABR9EED0_9GAMM</name>
<feature type="domain" description="Peptidase M13 C-terminal" evidence="8">
    <location>
        <begin position="488"/>
        <end position="689"/>
    </location>
</feature>
<comment type="similarity">
    <text evidence="2">Belongs to the peptidase M13 family.</text>
</comment>
<evidence type="ECO:0000256" key="4">
    <source>
        <dbReference type="ARBA" id="ARBA00022723"/>
    </source>
</evidence>
<evidence type="ECO:0000313" key="11">
    <source>
        <dbReference type="Proteomes" id="UP000615755"/>
    </source>
</evidence>
<feature type="domain" description="Peptidase M13 N-terminal" evidence="9">
    <location>
        <begin position="61"/>
        <end position="436"/>
    </location>
</feature>
<keyword evidence="3" id="KW-0645">Protease</keyword>
<proteinExistence type="inferred from homology"/>
<keyword evidence="6" id="KW-0862">Zinc</keyword>
<dbReference type="SUPFAM" id="SSF55486">
    <property type="entry name" value="Metalloproteases ('zincins'), catalytic domain"/>
    <property type="match status" value="1"/>
</dbReference>
<dbReference type="CDD" id="cd08662">
    <property type="entry name" value="M13"/>
    <property type="match status" value="1"/>
</dbReference>
<dbReference type="Gene3D" id="1.10.1380.10">
    <property type="entry name" value="Neutral endopeptidase , domain2"/>
    <property type="match status" value="1"/>
</dbReference>
<dbReference type="PROSITE" id="PS51257">
    <property type="entry name" value="PROKAR_LIPOPROTEIN"/>
    <property type="match status" value="1"/>
</dbReference>
<gene>
    <name evidence="10" type="ORF">PAUR_a3130</name>
</gene>
<evidence type="ECO:0000256" key="7">
    <source>
        <dbReference type="ARBA" id="ARBA00023049"/>
    </source>
</evidence>
<keyword evidence="7" id="KW-0482">Metalloprotease</keyword>
<comment type="caution">
    <text evidence="10">The sequence shown here is derived from an EMBL/GenBank/DDBJ whole genome shotgun (WGS) entry which is preliminary data.</text>
</comment>
<reference evidence="10 11" key="1">
    <citation type="submission" date="2015-03" db="EMBL/GenBank/DDBJ databases">
        <title>Genome sequence of Pseudoalteromonas aurantia.</title>
        <authorList>
            <person name="Xie B.-B."/>
            <person name="Rong J.-C."/>
            <person name="Qin Q.-L."/>
            <person name="Zhang Y.-Z."/>
        </authorList>
    </citation>
    <scope>NUCLEOTIDE SEQUENCE [LARGE SCALE GENOMIC DNA]</scope>
    <source>
        <strain evidence="10 11">208</strain>
    </source>
</reference>
<dbReference type="PRINTS" id="PR00786">
    <property type="entry name" value="NEPRILYSIN"/>
</dbReference>
<evidence type="ECO:0000256" key="6">
    <source>
        <dbReference type="ARBA" id="ARBA00022833"/>
    </source>
</evidence>
<dbReference type="PANTHER" id="PTHR11733">
    <property type="entry name" value="ZINC METALLOPROTEASE FAMILY M13 NEPRILYSIN-RELATED"/>
    <property type="match status" value="1"/>
</dbReference>
<dbReference type="InterPro" id="IPR024079">
    <property type="entry name" value="MetalloPept_cat_dom_sf"/>
</dbReference>
<protein>
    <submittedName>
        <fullName evidence="10">Endothelin-converting enzyme</fullName>
    </submittedName>
</protein>
<evidence type="ECO:0000259" key="8">
    <source>
        <dbReference type="Pfam" id="PF01431"/>
    </source>
</evidence>
<evidence type="ECO:0000313" key="10">
    <source>
        <dbReference type="EMBL" id="MBE0369309.1"/>
    </source>
</evidence>
<sequence length="692" mass="78532">MKNISLAALGVAISLGVAGCSEPPAESKMQVDPIDLNKNNKLELKSGIELNNIDTSVRAEDDFYYHVNGKWLEKTAIPADKSSYGSFTALYDESQKALRKVLDDALKNTTMAVGSDEYKLSAFYGSYMDETAREELALSPLKAYLEPIDSLTSRADLPRVMASMLLNGGTTPFGWYVNNDAKNSSEYALYLYQSGLGLPDRDFYLKDTEKFVSIRAAYKTYIQQVFIRLGYPQPEQAAGNILELESRIAAVQWSRVESRDATKTYNKLSMADANRLIPSFDLESYFASANLNVTDVVINQPSYLENLAKVVADSPLETWQHYLTFHFVNNHAELLNKEMVNLKFNFFGKMLRGVQEQAPTWKKAVDSSNEVLGELLGKIYVETYFPPEAKARMTELVSNLIKGFDQAIDDLEWMSPETKIAAKDKLSKFTPKIGYPDKWRDYSQLRISPDDLLGNYVRYTQWSYNDMVNKIGKPVDRSEWFMTPQTVNAYYNPVNNEIVFPAAILQPPFFNLEADDAVNYGAIGAVIGHELGHGFDDQGSKYDGEGNLRNWWSESDLTQFEQRGSKLVAQYNQFSPFEDAHVNGELTLGENIGDLGGLTVSYKAYLLSLAERKAPIIDGYTGEQRFFMGWAQIWRRQYREEELRNRLMTDSHSPSHYRVIGVLPNMPEFYKAFKVKEGDGMYIRSAERVKIW</sequence>
<dbReference type="InterPro" id="IPR018497">
    <property type="entry name" value="Peptidase_M13_C"/>
</dbReference>
<evidence type="ECO:0000256" key="5">
    <source>
        <dbReference type="ARBA" id="ARBA00022801"/>
    </source>
</evidence>
<organism evidence="10 11">
    <name type="scientific">Pseudoalteromonas aurantia 208</name>
    <dbReference type="NCBI Taxonomy" id="1314867"/>
    <lineage>
        <taxon>Bacteria</taxon>
        <taxon>Pseudomonadati</taxon>
        <taxon>Pseudomonadota</taxon>
        <taxon>Gammaproteobacteria</taxon>
        <taxon>Alteromonadales</taxon>
        <taxon>Pseudoalteromonadaceae</taxon>
        <taxon>Pseudoalteromonas</taxon>
    </lineage>
</organism>